<evidence type="ECO:0000256" key="8">
    <source>
        <dbReference type="SAM" id="MobiDB-lite"/>
    </source>
</evidence>
<keyword evidence="1 7" id="KW-0547">Nucleotide-binding</keyword>
<evidence type="ECO:0000256" key="1">
    <source>
        <dbReference type="ARBA" id="ARBA00022741"/>
    </source>
</evidence>
<keyword evidence="11" id="KW-1185">Reference proteome</keyword>
<dbReference type="FunFam" id="3.30.428.10:FF:000011">
    <property type="entry name" value="Fragile histidine triad"/>
    <property type="match status" value="1"/>
</dbReference>
<sequence>MSDGLRALTNALLHQEPYSPFLNLPLVAQMSPGPQEAEMPPRVFHFGSFNITQHVFHTTPLSFAIVNLKPLLPGHILVCPHRIQPRLADLTKEEISDLFQTVTRVQRTLKRVYRAEAFNVAMQDGEAAGQTVPHVHCHVIPRRMGDPGSDDKVYEWLEGEEGNVGGHLKEAQGSSGSKREDWPKDEDRKPRSDEDMKKEADWLRAEMAKDEVEGGKL</sequence>
<dbReference type="Proteomes" id="UP000799767">
    <property type="component" value="Unassembled WGS sequence"/>
</dbReference>
<dbReference type="InterPro" id="IPR051884">
    <property type="entry name" value="Bis(5'-adenosyl)-TPase_reg"/>
</dbReference>
<dbReference type="EC" id="3.6.1.29" evidence="7"/>
<dbReference type="GeneID" id="54473973"/>
<evidence type="ECO:0000256" key="3">
    <source>
        <dbReference type="PIRSR" id="PIRSR639383-1"/>
    </source>
</evidence>
<evidence type="ECO:0000259" key="9">
    <source>
        <dbReference type="PROSITE" id="PS51084"/>
    </source>
</evidence>
<dbReference type="Gene3D" id="3.30.428.10">
    <property type="entry name" value="HIT-like"/>
    <property type="match status" value="1"/>
</dbReference>
<feature type="binding site" evidence="4">
    <location>
        <position position="138"/>
    </location>
    <ligand>
        <name>substrate</name>
    </ligand>
</feature>
<proteinExistence type="predicted"/>
<gene>
    <name evidence="10" type="ORF">BDY17DRAFT_293361</name>
</gene>
<feature type="binding site" evidence="4">
    <location>
        <begin position="129"/>
        <end position="132"/>
    </location>
    <ligand>
        <name>substrate</name>
    </ligand>
</feature>
<dbReference type="CDD" id="cd01275">
    <property type="entry name" value="FHIT"/>
    <property type="match status" value="1"/>
</dbReference>
<feature type="binding site" evidence="4">
    <location>
        <position position="123"/>
    </location>
    <ligand>
        <name>substrate</name>
    </ligand>
</feature>
<keyword evidence="2 7" id="KW-0378">Hydrolase</keyword>
<evidence type="ECO:0000313" key="11">
    <source>
        <dbReference type="Proteomes" id="UP000799767"/>
    </source>
</evidence>
<feature type="short sequence motif" description="Histidine triad motif" evidence="6">
    <location>
        <begin position="134"/>
        <end position="138"/>
    </location>
</feature>
<comment type="catalytic activity">
    <reaction evidence="7">
        <text>P(1),P(3)-bis(5'-adenosyl) triphosphate + H2O = AMP + ADP + 2 H(+)</text>
        <dbReference type="Rhea" id="RHEA:13893"/>
        <dbReference type="ChEBI" id="CHEBI:15377"/>
        <dbReference type="ChEBI" id="CHEBI:15378"/>
        <dbReference type="ChEBI" id="CHEBI:58529"/>
        <dbReference type="ChEBI" id="CHEBI:456215"/>
        <dbReference type="ChEBI" id="CHEBI:456216"/>
        <dbReference type="EC" id="3.6.1.29"/>
    </reaction>
</comment>
<dbReference type="InterPro" id="IPR039383">
    <property type="entry name" value="FHIT"/>
</dbReference>
<dbReference type="SUPFAM" id="SSF54197">
    <property type="entry name" value="HIT-like"/>
    <property type="match status" value="1"/>
</dbReference>
<evidence type="ECO:0000256" key="5">
    <source>
        <dbReference type="PIRSR" id="PIRSR639383-3"/>
    </source>
</evidence>
<name>A0A6A6Q1J8_9PEZI</name>
<feature type="compositionally biased region" description="Basic and acidic residues" evidence="8">
    <location>
        <begin position="177"/>
        <end position="199"/>
    </location>
</feature>
<dbReference type="InterPro" id="IPR011146">
    <property type="entry name" value="HIT-like"/>
</dbReference>
<comment type="cofactor">
    <cofactor evidence="7">
        <name>Mn(2+)</name>
        <dbReference type="ChEBI" id="CHEBI:29035"/>
    </cofactor>
</comment>
<dbReference type="RefSeq" id="XP_033591886.1">
    <property type="nucleotide sequence ID" value="XM_033732971.1"/>
</dbReference>
<feature type="region of interest" description="Disordered" evidence="8">
    <location>
        <begin position="161"/>
        <end position="199"/>
    </location>
</feature>
<dbReference type="PROSITE" id="PS51084">
    <property type="entry name" value="HIT_2"/>
    <property type="match status" value="1"/>
</dbReference>
<evidence type="ECO:0000256" key="6">
    <source>
        <dbReference type="PROSITE-ProRule" id="PRU00464"/>
    </source>
</evidence>
<feature type="binding site" evidence="4">
    <location>
        <position position="67"/>
    </location>
    <ligand>
        <name>substrate</name>
    </ligand>
</feature>
<feature type="active site" description="Tele-AMP-histidine intermediate" evidence="3">
    <location>
        <position position="136"/>
    </location>
</feature>
<evidence type="ECO:0000256" key="7">
    <source>
        <dbReference type="RuleBase" id="RU366076"/>
    </source>
</evidence>
<protein>
    <recommendedName>
        <fullName evidence="7">Bis(5'-adenosyl)-triphosphatase</fullName>
        <ecNumber evidence="7">3.6.1.29</ecNumber>
    </recommendedName>
</protein>
<dbReference type="EMBL" id="MU001633">
    <property type="protein sequence ID" value="KAF2485317.1"/>
    <property type="molecule type" value="Genomic_DNA"/>
</dbReference>
<feature type="domain" description="HIT" evidence="9">
    <location>
        <begin position="42"/>
        <end position="149"/>
    </location>
</feature>
<evidence type="ECO:0000313" key="10">
    <source>
        <dbReference type="EMBL" id="KAF2485317.1"/>
    </source>
</evidence>
<dbReference type="InterPro" id="IPR036265">
    <property type="entry name" value="HIT-like_sf"/>
</dbReference>
<organism evidence="10 11">
    <name type="scientific">Neohortaea acidophila</name>
    <dbReference type="NCBI Taxonomy" id="245834"/>
    <lineage>
        <taxon>Eukaryota</taxon>
        <taxon>Fungi</taxon>
        <taxon>Dikarya</taxon>
        <taxon>Ascomycota</taxon>
        <taxon>Pezizomycotina</taxon>
        <taxon>Dothideomycetes</taxon>
        <taxon>Dothideomycetidae</taxon>
        <taxon>Mycosphaerellales</taxon>
        <taxon>Teratosphaeriaceae</taxon>
        <taxon>Neohortaea</taxon>
    </lineage>
</organism>
<evidence type="ECO:0000256" key="2">
    <source>
        <dbReference type="ARBA" id="ARBA00022801"/>
    </source>
</evidence>
<dbReference type="OrthoDB" id="680339at2759"/>
<dbReference type="Pfam" id="PF01230">
    <property type="entry name" value="HIT"/>
    <property type="match status" value="1"/>
</dbReference>
<dbReference type="GO" id="GO:0047710">
    <property type="term" value="F:bis(5'-adenosyl)-triphosphatase activity"/>
    <property type="evidence" value="ECO:0007669"/>
    <property type="project" value="UniProtKB-UniRule"/>
</dbReference>
<feature type="site" description="Important for induction of apoptosis" evidence="5">
    <location>
        <position position="154"/>
    </location>
</feature>
<reference evidence="10" key="1">
    <citation type="journal article" date="2020" name="Stud. Mycol.">
        <title>101 Dothideomycetes genomes: a test case for predicting lifestyles and emergence of pathogens.</title>
        <authorList>
            <person name="Haridas S."/>
            <person name="Albert R."/>
            <person name="Binder M."/>
            <person name="Bloem J."/>
            <person name="Labutti K."/>
            <person name="Salamov A."/>
            <person name="Andreopoulos B."/>
            <person name="Baker S."/>
            <person name="Barry K."/>
            <person name="Bills G."/>
            <person name="Bluhm B."/>
            <person name="Cannon C."/>
            <person name="Castanera R."/>
            <person name="Culley D."/>
            <person name="Daum C."/>
            <person name="Ezra D."/>
            <person name="Gonzalez J."/>
            <person name="Henrissat B."/>
            <person name="Kuo A."/>
            <person name="Liang C."/>
            <person name="Lipzen A."/>
            <person name="Lutzoni F."/>
            <person name="Magnuson J."/>
            <person name="Mondo S."/>
            <person name="Nolan M."/>
            <person name="Ohm R."/>
            <person name="Pangilinan J."/>
            <person name="Park H.-J."/>
            <person name="Ramirez L."/>
            <person name="Alfaro M."/>
            <person name="Sun H."/>
            <person name="Tritt A."/>
            <person name="Yoshinaga Y."/>
            <person name="Zwiers L.-H."/>
            <person name="Turgeon B."/>
            <person name="Goodwin S."/>
            <person name="Spatafora J."/>
            <person name="Crous P."/>
            <person name="Grigoriev I."/>
        </authorList>
    </citation>
    <scope>NUCLEOTIDE SEQUENCE</scope>
    <source>
        <strain evidence="10">CBS 113389</strain>
    </source>
</reference>
<evidence type="ECO:0000256" key="4">
    <source>
        <dbReference type="PIRSR" id="PIRSR639383-2"/>
    </source>
</evidence>
<accession>A0A6A6Q1J8</accession>
<dbReference type="PANTHER" id="PTHR46243">
    <property type="entry name" value="BIS(5'-ADENOSYL)-TRIPHOSPHATASE"/>
    <property type="match status" value="1"/>
</dbReference>
<dbReference type="AlphaFoldDB" id="A0A6A6Q1J8"/>
<dbReference type="GO" id="GO:0000166">
    <property type="term" value="F:nucleotide binding"/>
    <property type="evidence" value="ECO:0007669"/>
    <property type="project" value="UniProtKB-KW"/>
</dbReference>
<dbReference type="PANTHER" id="PTHR46243:SF1">
    <property type="entry name" value="BIS(5'-ADENOSYL)-TRIPHOSPHATASE"/>
    <property type="match status" value="1"/>
</dbReference>